<dbReference type="EMBL" id="CP001657">
    <property type="protein sequence ID" value="ACT14186.1"/>
    <property type="molecule type" value="Genomic_DNA"/>
</dbReference>
<sequence>MPAGLVRPNCPPSLPSPSLEALGLVIRARELAQEIAEQERDKADLTQLVLSEISDFFAGIRQPGAPETPEEMQAALMARVESVMRDHQ</sequence>
<organism evidence="1 2">
    <name type="scientific">Pectobacterium carotovorum subsp. carotovorum (strain PC1)</name>
    <dbReference type="NCBI Taxonomy" id="561230"/>
    <lineage>
        <taxon>Bacteria</taxon>
        <taxon>Pseudomonadati</taxon>
        <taxon>Pseudomonadota</taxon>
        <taxon>Gammaproteobacteria</taxon>
        <taxon>Enterobacterales</taxon>
        <taxon>Pectobacteriaceae</taxon>
        <taxon>Pectobacterium</taxon>
    </lineage>
</organism>
<evidence type="ECO:0000313" key="2">
    <source>
        <dbReference type="Proteomes" id="UP000002736"/>
    </source>
</evidence>
<dbReference type="STRING" id="561230.PC1_3163"/>
<dbReference type="AlphaFoldDB" id="C6DC92"/>
<gene>
    <name evidence="1" type="ordered locus">PC1_3163</name>
</gene>
<name>C6DC92_PECCP</name>
<proteinExistence type="predicted"/>
<dbReference type="KEGG" id="pct:PC1_3163"/>
<dbReference type="Proteomes" id="UP000002736">
    <property type="component" value="Chromosome"/>
</dbReference>
<dbReference type="HOGENOM" id="CLU_2466255_0_0_6"/>
<accession>C6DC92</accession>
<reference evidence="1 2" key="1">
    <citation type="submission" date="2009-07" db="EMBL/GenBank/DDBJ databases">
        <title>Complete sequence of Pectobacterium carotovorum subsp. carotovorum PC1.</title>
        <authorList>
            <consortium name="US DOE Joint Genome Institute"/>
            <person name="Lucas S."/>
            <person name="Copeland A."/>
            <person name="Lapidus A."/>
            <person name="Glavina del Rio T."/>
            <person name="Tice H."/>
            <person name="Bruce D."/>
            <person name="Goodwin L."/>
            <person name="Pitluck S."/>
            <person name="Munk A.C."/>
            <person name="Brettin T."/>
            <person name="Detter J.C."/>
            <person name="Han C."/>
            <person name="Tapia R."/>
            <person name="Larimer F."/>
            <person name="Land M."/>
            <person name="Hauser L."/>
            <person name="Kyrpides N."/>
            <person name="Mikhailova N."/>
            <person name="Balakrishnan V."/>
            <person name="Glasner J."/>
            <person name="Perna N.T."/>
        </authorList>
    </citation>
    <scope>NUCLEOTIDE SEQUENCE [LARGE SCALE GENOMIC DNA]</scope>
    <source>
        <strain evidence="1 2">PC1</strain>
    </source>
</reference>
<evidence type="ECO:0000313" key="1">
    <source>
        <dbReference type="EMBL" id="ACT14186.1"/>
    </source>
</evidence>
<protein>
    <submittedName>
        <fullName evidence="1">Uncharacterized protein</fullName>
    </submittedName>
</protein>